<keyword evidence="2" id="KW-1185">Reference proteome</keyword>
<comment type="caution">
    <text evidence="1">The sequence shown here is derived from an EMBL/GenBank/DDBJ whole genome shotgun (WGS) entry which is preliminary data.</text>
</comment>
<dbReference type="EMBL" id="JAVRHK010000023">
    <property type="protein sequence ID" value="MDT0678504.1"/>
    <property type="molecule type" value="Genomic_DNA"/>
</dbReference>
<evidence type="ECO:0000313" key="2">
    <source>
        <dbReference type="Proteomes" id="UP001262582"/>
    </source>
</evidence>
<proteinExistence type="predicted"/>
<accession>A0ABU3DAG6</accession>
<evidence type="ECO:0000313" key="1">
    <source>
        <dbReference type="EMBL" id="MDT0678504.1"/>
    </source>
</evidence>
<dbReference type="Proteomes" id="UP001262582">
    <property type="component" value="Unassembled WGS sequence"/>
</dbReference>
<dbReference type="RefSeq" id="WP_311504838.1">
    <property type="nucleotide sequence ID" value="NZ_JAVRHK010000023.1"/>
</dbReference>
<sequence length="47" mass="5704">MNKHLHWGHLCLLQQWQIYPKVEDAMEKLGQGFEKEYYSDDRKHEGS</sequence>
<name>A0ABU3DAG6_9FLAO</name>
<organism evidence="1 2">
    <name type="scientific">Autumnicola musiva</name>
    <dbReference type="NCBI Taxonomy" id="3075589"/>
    <lineage>
        <taxon>Bacteria</taxon>
        <taxon>Pseudomonadati</taxon>
        <taxon>Bacteroidota</taxon>
        <taxon>Flavobacteriia</taxon>
        <taxon>Flavobacteriales</taxon>
        <taxon>Flavobacteriaceae</taxon>
        <taxon>Autumnicola</taxon>
    </lineage>
</organism>
<reference evidence="1 2" key="1">
    <citation type="submission" date="2023-09" db="EMBL/GenBank/DDBJ databases">
        <authorList>
            <person name="Rey-Velasco X."/>
        </authorList>
    </citation>
    <scope>NUCLEOTIDE SEQUENCE [LARGE SCALE GENOMIC DNA]</scope>
    <source>
        <strain evidence="1 2">F117</strain>
    </source>
</reference>
<protein>
    <submittedName>
        <fullName evidence="1">Uncharacterized protein</fullName>
    </submittedName>
</protein>
<gene>
    <name evidence="1" type="ORF">RM539_18135</name>
</gene>